<sequence length="71" mass="7149">MAHCSAAAGSVGVVVGTGGGTKRRRVVQMNGVADGLRSKTDTNCSVAASENTGSCNCWTKTFSAADLISAR</sequence>
<protein>
    <submittedName>
        <fullName evidence="1">Uncharacterized protein</fullName>
    </submittedName>
</protein>
<name>A0ABP8IZM4_9BACT</name>
<keyword evidence="2" id="KW-1185">Reference proteome</keyword>
<comment type="caution">
    <text evidence="1">The sequence shown here is derived from an EMBL/GenBank/DDBJ whole genome shotgun (WGS) entry which is preliminary data.</text>
</comment>
<dbReference type="Proteomes" id="UP001500454">
    <property type="component" value="Unassembled WGS sequence"/>
</dbReference>
<dbReference type="EMBL" id="BAABHA010000004">
    <property type="protein sequence ID" value="GAA4382166.1"/>
    <property type="molecule type" value="Genomic_DNA"/>
</dbReference>
<proteinExistence type="predicted"/>
<evidence type="ECO:0000313" key="1">
    <source>
        <dbReference type="EMBL" id="GAA4382166.1"/>
    </source>
</evidence>
<organism evidence="1 2">
    <name type="scientific">Hymenobacter koreensis</name>
    <dbReference type="NCBI Taxonomy" id="1084523"/>
    <lineage>
        <taxon>Bacteria</taxon>
        <taxon>Pseudomonadati</taxon>
        <taxon>Bacteroidota</taxon>
        <taxon>Cytophagia</taxon>
        <taxon>Cytophagales</taxon>
        <taxon>Hymenobacteraceae</taxon>
        <taxon>Hymenobacter</taxon>
    </lineage>
</organism>
<reference evidence="2" key="1">
    <citation type="journal article" date="2019" name="Int. J. Syst. Evol. Microbiol.">
        <title>The Global Catalogue of Microorganisms (GCM) 10K type strain sequencing project: providing services to taxonomists for standard genome sequencing and annotation.</title>
        <authorList>
            <consortium name="The Broad Institute Genomics Platform"/>
            <consortium name="The Broad Institute Genome Sequencing Center for Infectious Disease"/>
            <person name="Wu L."/>
            <person name="Ma J."/>
        </authorList>
    </citation>
    <scope>NUCLEOTIDE SEQUENCE [LARGE SCALE GENOMIC DNA]</scope>
    <source>
        <strain evidence="2">JCM 17924</strain>
    </source>
</reference>
<accession>A0ABP8IZM4</accession>
<gene>
    <name evidence="1" type="ORF">GCM10023186_22240</name>
</gene>
<evidence type="ECO:0000313" key="2">
    <source>
        <dbReference type="Proteomes" id="UP001500454"/>
    </source>
</evidence>